<protein>
    <recommendedName>
        <fullName evidence="5">LRRNT domain-containing protein</fullName>
    </recommendedName>
</protein>
<evidence type="ECO:0000256" key="1">
    <source>
        <dbReference type="ARBA" id="ARBA00022729"/>
    </source>
</evidence>
<dbReference type="EMBL" id="KB310768">
    <property type="protein sequence ID" value="ELT90789.1"/>
    <property type="molecule type" value="Genomic_DNA"/>
</dbReference>
<dbReference type="InterPro" id="IPR001611">
    <property type="entry name" value="Leu-rich_rpt"/>
</dbReference>
<dbReference type="HOGENOM" id="CLU_074440_3_0_1"/>
<dbReference type="PANTHER" id="PTHR24373:SF370">
    <property type="entry name" value="FISH-LIPS, ISOFORM E"/>
    <property type="match status" value="1"/>
</dbReference>
<evidence type="ECO:0000313" key="2">
    <source>
        <dbReference type="EMBL" id="ELT90789.1"/>
    </source>
</evidence>
<organism evidence="2">
    <name type="scientific">Capitella teleta</name>
    <name type="common">Polychaete worm</name>
    <dbReference type="NCBI Taxonomy" id="283909"/>
    <lineage>
        <taxon>Eukaryota</taxon>
        <taxon>Metazoa</taxon>
        <taxon>Spiralia</taxon>
        <taxon>Lophotrochozoa</taxon>
        <taxon>Annelida</taxon>
        <taxon>Polychaeta</taxon>
        <taxon>Sedentaria</taxon>
        <taxon>Scolecida</taxon>
        <taxon>Capitellidae</taxon>
        <taxon>Capitella</taxon>
    </lineage>
</organism>
<reference evidence="4" key="1">
    <citation type="submission" date="2012-12" db="EMBL/GenBank/DDBJ databases">
        <authorList>
            <person name="Hellsten U."/>
            <person name="Grimwood J."/>
            <person name="Chapman J.A."/>
            <person name="Shapiro H."/>
            <person name="Aerts A."/>
            <person name="Otillar R.P."/>
            <person name="Terry A.Y."/>
            <person name="Boore J.L."/>
            <person name="Simakov O."/>
            <person name="Marletaz F."/>
            <person name="Cho S.-J."/>
            <person name="Edsinger-Gonzales E."/>
            <person name="Havlak P."/>
            <person name="Kuo D.-H."/>
            <person name="Larsson T."/>
            <person name="Lv J."/>
            <person name="Arendt D."/>
            <person name="Savage R."/>
            <person name="Osoegawa K."/>
            <person name="de Jong P."/>
            <person name="Lindberg D.R."/>
            <person name="Seaver E.C."/>
            <person name="Weisblat D.A."/>
            <person name="Putnam N.H."/>
            <person name="Grigoriev I.V."/>
            <person name="Rokhsar D.S."/>
        </authorList>
    </citation>
    <scope>NUCLEOTIDE SEQUENCE</scope>
    <source>
        <strain evidence="4">I ESC-2004</strain>
    </source>
</reference>
<dbReference type="InterPro" id="IPR032675">
    <property type="entry name" value="LRR_dom_sf"/>
</dbReference>
<dbReference type="InterPro" id="IPR050328">
    <property type="entry name" value="Dev_Immune_Receptor"/>
</dbReference>
<dbReference type="EnsemblMetazoa" id="CapteT67223">
    <property type="protein sequence ID" value="CapteP67223"/>
    <property type="gene ID" value="CapteG67223"/>
</dbReference>
<evidence type="ECO:0008006" key="5">
    <source>
        <dbReference type="Google" id="ProtNLM"/>
    </source>
</evidence>
<feature type="non-terminal residue" evidence="2">
    <location>
        <position position="1"/>
    </location>
</feature>
<accession>R7TAQ6</accession>
<keyword evidence="1" id="KW-0732">Signal</keyword>
<reference evidence="3" key="3">
    <citation type="submission" date="2015-06" db="UniProtKB">
        <authorList>
            <consortium name="EnsemblMetazoa"/>
        </authorList>
    </citation>
    <scope>IDENTIFICATION</scope>
</reference>
<dbReference type="GO" id="GO:0031012">
    <property type="term" value="C:extracellular matrix"/>
    <property type="evidence" value="ECO:0007669"/>
    <property type="project" value="TreeGrafter"/>
</dbReference>
<evidence type="ECO:0000313" key="3">
    <source>
        <dbReference type="EnsemblMetazoa" id="CapteP67223"/>
    </source>
</evidence>
<dbReference type="SUPFAM" id="SSF52058">
    <property type="entry name" value="L domain-like"/>
    <property type="match status" value="1"/>
</dbReference>
<dbReference type="STRING" id="283909.R7TAQ6"/>
<evidence type="ECO:0000313" key="4">
    <source>
        <dbReference type="Proteomes" id="UP000014760"/>
    </source>
</evidence>
<gene>
    <name evidence="2" type="ORF">CAPTEDRAFT_67223</name>
</gene>
<keyword evidence="4" id="KW-1185">Reference proteome</keyword>
<dbReference type="AlphaFoldDB" id="R7TAQ6"/>
<dbReference type="Proteomes" id="UP000014760">
    <property type="component" value="Unassembled WGS sequence"/>
</dbReference>
<proteinExistence type="predicted"/>
<dbReference type="PROSITE" id="PS51450">
    <property type="entry name" value="LRR"/>
    <property type="match status" value="1"/>
</dbReference>
<dbReference type="GO" id="GO:0005615">
    <property type="term" value="C:extracellular space"/>
    <property type="evidence" value="ECO:0007669"/>
    <property type="project" value="TreeGrafter"/>
</dbReference>
<feature type="non-terminal residue" evidence="2">
    <location>
        <position position="118"/>
    </location>
</feature>
<dbReference type="PANTHER" id="PTHR24373">
    <property type="entry name" value="SLIT RELATED LEUCINE-RICH REPEAT NEURONAL PROTEIN"/>
    <property type="match status" value="1"/>
</dbReference>
<dbReference type="OrthoDB" id="676979at2759"/>
<dbReference type="Gene3D" id="3.80.10.10">
    <property type="entry name" value="Ribonuclease Inhibitor"/>
    <property type="match status" value="1"/>
</dbReference>
<sequence length="118" mass="13416">GKHLTSVPEDIAPDVTDLYLNDNDITRIRQSDFNDKYPDLVYLFLYHNDIASIESGCFNGTILEMLDLDWNKLTSIPDLHEVSNTLTGLNLISNEITTITFDELSYLTKLTGLYLNDN</sequence>
<name>R7TAQ6_CAPTE</name>
<reference evidence="2 4" key="2">
    <citation type="journal article" date="2013" name="Nature">
        <title>Insights into bilaterian evolution from three spiralian genomes.</title>
        <authorList>
            <person name="Simakov O."/>
            <person name="Marletaz F."/>
            <person name="Cho S.J."/>
            <person name="Edsinger-Gonzales E."/>
            <person name="Havlak P."/>
            <person name="Hellsten U."/>
            <person name="Kuo D.H."/>
            <person name="Larsson T."/>
            <person name="Lv J."/>
            <person name="Arendt D."/>
            <person name="Savage R."/>
            <person name="Osoegawa K."/>
            <person name="de Jong P."/>
            <person name="Grimwood J."/>
            <person name="Chapman J.A."/>
            <person name="Shapiro H."/>
            <person name="Aerts A."/>
            <person name="Otillar R.P."/>
            <person name="Terry A.Y."/>
            <person name="Boore J.L."/>
            <person name="Grigoriev I.V."/>
            <person name="Lindberg D.R."/>
            <person name="Seaver E.C."/>
            <person name="Weisblat D.A."/>
            <person name="Putnam N.H."/>
            <person name="Rokhsar D.S."/>
        </authorList>
    </citation>
    <scope>NUCLEOTIDE SEQUENCE</scope>
    <source>
        <strain evidence="2 4">I ESC-2004</strain>
    </source>
</reference>
<dbReference type="Pfam" id="PF13855">
    <property type="entry name" value="LRR_8"/>
    <property type="match status" value="1"/>
</dbReference>
<dbReference type="EMBL" id="AMQN01003022">
    <property type="status" value="NOT_ANNOTATED_CDS"/>
    <property type="molecule type" value="Genomic_DNA"/>
</dbReference>